<feature type="transmembrane region" description="Helical" evidence="6">
    <location>
        <begin position="128"/>
        <end position="149"/>
    </location>
</feature>
<feature type="transmembrane region" description="Helical" evidence="6">
    <location>
        <begin position="290"/>
        <end position="311"/>
    </location>
</feature>
<feature type="domain" description="Major facilitator superfamily (MFS) profile" evidence="7">
    <location>
        <begin position="60"/>
        <end position="469"/>
    </location>
</feature>
<keyword evidence="4 6" id="KW-1133">Transmembrane helix</keyword>
<evidence type="ECO:0000259" key="7">
    <source>
        <dbReference type="PROSITE" id="PS50850"/>
    </source>
</evidence>
<evidence type="ECO:0000256" key="1">
    <source>
        <dbReference type="ARBA" id="ARBA00004651"/>
    </source>
</evidence>
<feature type="transmembrane region" description="Helical" evidence="6">
    <location>
        <begin position="59"/>
        <end position="82"/>
    </location>
</feature>
<dbReference type="PANTHER" id="PTHR42718">
    <property type="entry name" value="MAJOR FACILITATOR SUPERFAMILY MULTIDRUG TRANSPORTER MFSC"/>
    <property type="match status" value="1"/>
</dbReference>
<keyword evidence="9" id="KW-1185">Reference proteome</keyword>
<keyword evidence="2" id="KW-0813">Transport</keyword>
<dbReference type="Proteomes" id="UP000272503">
    <property type="component" value="Unassembled WGS sequence"/>
</dbReference>
<dbReference type="CDD" id="cd17321">
    <property type="entry name" value="MFS_MMR_MDR_like"/>
    <property type="match status" value="1"/>
</dbReference>
<dbReference type="OrthoDB" id="7375466at2"/>
<feature type="transmembrane region" description="Helical" evidence="6">
    <location>
        <begin position="185"/>
        <end position="209"/>
    </location>
</feature>
<name>A0A3L7A656_9MICO</name>
<evidence type="ECO:0000256" key="6">
    <source>
        <dbReference type="SAM" id="Phobius"/>
    </source>
</evidence>
<dbReference type="SUPFAM" id="SSF103473">
    <property type="entry name" value="MFS general substrate transporter"/>
    <property type="match status" value="1"/>
</dbReference>
<feature type="transmembrane region" description="Helical" evidence="6">
    <location>
        <begin position="94"/>
        <end position="116"/>
    </location>
</feature>
<feature type="transmembrane region" description="Helical" evidence="6">
    <location>
        <begin position="392"/>
        <end position="418"/>
    </location>
</feature>
<evidence type="ECO:0000256" key="5">
    <source>
        <dbReference type="ARBA" id="ARBA00023136"/>
    </source>
</evidence>
<protein>
    <submittedName>
        <fullName evidence="8">MFS transporter</fullName>
    </submittedName>
</protein>
<dbReference type="InterPro" id="IPR020846">
    <property type="entry name" value="MFS_dom"/>
</dbReference>
<dbReference type="InterPro" id="IPR011701">
    <property type="entry name" value="MFS"/>
</dbReference>
<organism evidence="8 9">
    <name type="scientific">Mycetocola tolaasinivorans</name>
    <dbReference type="NCBI Taxonomy" id="76635"/>
    <lineage>
        <taxon>Bacteria</taxon>
        <taxon>Bacillati</taxon>
        <taxon>Actinomycetota</taxon>
        <taxon>Actinomycetes</taxon>
        <taxon>Micrococcales</taxon>
        <taxon>Microbacteriaceae</taxon>
        <taxon>Mycetocola</taxon>
    </lineage>
</organism>
<reference evidence="8 9" key="1">
    <citation type="submission" date="2018-10" db="EMBL/GenBank/DDBJ databases">
        <authorList>
            <person name="Li J."/>
        </authorList>
    </citation>
    <scope>NUCLEOTIDE SEQUENCE [LARGE SCALE GENOMIC DNA]</scope>
    <source>
        <strain evidence="8 9">IF 016277</strain>
    </source>
</reference>
<comment type="subcellular location">
    <subcellularLocation>
        <location evidence="1">Cell membrane</location>
        <topology evidence="1">Multi-pass membrane protein</topology>
    </subcellularLocation>
</comment>
<keyword evidence="3 6" id="KW-0812">Transmembrane</keyword>
<dbReference type="PRINTS" id="PR01035">
    <property type="entry name" value="TCRTETA"/>
</dbReference>
<gene>
    <name evidence="8" type="ORF">D9V32_08620</name>
</gene>
<dbReference type="EMBL" id="RCUX01000006">
    <property type="protein sequence ID" value="RLP75535.1"/>
    <property type="molecule type" value="Genomic_DNA"/>
</dbReference>
<dbReference type="Pfam" id="PF07690">
    <property type="entry name" value="MFS_1"/>
    <property type="match status" value="1"/>
</dbReference>
<dbReference type="PANTHER" id="PTHR42718:SF9">
    <property type="entry name" value="MAJOR FACILITATOR SUPERFAMILY MULTIDRUG TRANSPORTER MFSC"/>
    <property type="match status" value="1"/>
</dbReference>
<dbReference type="InterPro" id="IPR001958">
    <property type="entry name" value="Tet-R_TetA/multi-R_MdtG-like"/>
</dbReference>
<dbReference type="Gene3D" id="1.20.1720.10">
    <property type="entry name" value="Multidrug resistance protein D"/>
    <property type="match status" value="1"/>
</dbReference>
<feature type="transmembrane region" description="Helical" evidence="6">
    <location>
        <begin position="318"/>
        <end position="344"/>
    </location>
</feature>
<comment type="caution">
    <text evidence="8">The sequence shown here is derived from an EMBL/GenBank/DDBJ whole genome shotgun (WGS) entry which is preliminary data.</text>
</comment>
<feature type="transmembrane region" description="Helical" evidence="6">
    <location>
        <begin position="155"/>
        <end position="173"/>
    </location>
</feature>
<feature type="transmembrane region" description="Helical" evidence="6">
    <location>
        <begin position="438"/>
        <end position="463"/>
    </location>
</feature>
<evidence type="ECO:0000313" key="9">
    <source>
        <dbReference type="Proteomes" id="UP000272503"/>
    </source>
</evidence>
<dbReference type="InterPro" id="IPR036259">
    <property type="entry name" value="MFS_trans_sf"/>
</dbReference>
<feature type="transmembrane region" description="Helical" evidence="6">
    <location>
        <begin position="255"/>
        <end position="278"/>
    </location>
</feature>
<accession>A0A3L7A656</accession>
<evidence type="ECO:0000313" key="8">
    <source>
        <dbReference type="EMBL" id="RLP75535.1"/>
    </source>
</evidence>
<sequence length="472" mass="49123">MFHQSVMVTILICYNCNGHYRISPLARETVRCRRLRTVSVFPVKGPPVTEKPRSSPSRLAMPVIVLSVFVVPLAISGMGVLLPTIARDLGASPFLLQAVVNGFNASFAIFTLVWGVLSDRLGYRATVILGLVFFTAGSLVSTVAADLVVLDIGRILSGIGGAAVFTGAASIMSNAWEGPARARNFAIFGTVIGIGSAIGPVIAGVLTGWLGWRGVFIVFGIVTVLALVFSRALPQIRHEPQPGRKVVDFGVLRNPHFLALALVPVATAIGAITLGTYLPVAFGAIYDLSASSAGLFMLFMMVPIVVAPLAVSKAIHRFAGITPMGVIYVALIAMIIGDGALLVISPDVAIWWAIPGMLLIGAAFGMTIGLVDGEALAQVPPHRSGAAAGVLNFVRVGSEAVVIAAFAAIVAALIFASLGDQGVADATAAGIPGHGADYAAAFRTVLLVMIGANIVLTVIVAALHRTHLRRSR</sequence>
<dbReference type="GO" id="GO:0005886">
    <property type="term" value="C:plasma membrane"/>
    <property type="evidence" value="ECO:0007669"/>
    <property type="project" value="UniProtKB-SubCell"/>
</dbReference>
<evidence type="ECO:0000256" key="2">
    <source>
        <dbReference type="ARBA" id="ARBA00022448"/>
    </source>
</evidence>
<evidence type="ECO:0000256" key="3">
    <source>
        <dbReference type="ARBA" id="ARBA00022692"/>
    </source>
</evidence>
<feature type="transmembrane region" description="Helical" evidence="6">
    <location>
        <begin position="215"/>
        <end position="234"/>
    </location>
</feature>
<feature type="transmembrane region" description="Helical" evidence="6">
    <location>
        <begin position="350"/>
        <end position="371"/>
    </location>
</feature>
<keyword evidence="5 6" id="KW-0472">Membrane</keyword>
<dbReference type="PROSITE" id="PS50850">
    <property type="entry name" value="MFS"/>
    <property type="match status" value="1"/>
</dbReference>
<dbReference type="AlphaFoldDB" id="A0A3L7A656"/>
<evidence type="ECO:0000256" key="4">
    <source>
        <dbReference type="ARBA" id="ARBA00022989"/>
    </source>
</evidence>
<dbReference type="GO" id="GO:0022857">
    <property type="term" value="F:transmembrane transporter activity"/>
    <property type="evidence" value="ECO:0007669"/>
    <property type="project" value="InterPro"/>
</dbReference>
<proteinExistence type="predicted"/>